<evidence type="ECO:0000313" key="3">
    <source>
        <dbReference type="Proteomes" id="UP001303046"/>
    </source>
</evidence>
<evidence type="ECO:0008006" key="4">
    <source>
        <dbReference type="Google" id="ProtNLM"/>
    </source>
</evidence>
<evidence type="ECO:0000313" key="2">
    <source>
        <dbReference type="EMBL" id="KAK6757074.1"/>
    </source>
</evidence>
<comment type="caution">
    <text evidence="2">The sequence shown here is derived from an EMBL/GenBank/DDBJ whole genome shotgun (WGS) entry which is preliminary data.</text>
</comment>
<sequence>MAVYTVTALIMWFRDWQNVSKLEGSCVLDPSLRYQRKMIRTLSVFISVFFCSGFASAIMILSSKLMLHSDSEAVVESYATIPAVISCSQNFYVYNVTSKDFRKAFKKNFNTLWKWKNTKFSRTNPLFQITMSGRKSAVNVITMNTNS</sequence>
<keyword evidence="1" id="KW-0812">Transmembrane</keyword>
<gene>
    <name evidence="2" type="primary">Necator_chrV.g19894</name>
    <name evidence="2" type="ORF">RB195_015102</name>
</gene>
<protein>
    <recommendedName>
        <fullName evidence="4">G-protein coupled receptors family 1 profile domain-containing protein</fullName>
    </recommendedName>
</protein>
<keyword evidence="1" id="KW-1133">Transmembrane helix</keyword>
<dbReference type="Proteomes" id="UP001303046">
    <property type="component" value="Unassembled WGS sequence"/>
</dbReference>
<dbReference type="Pfam" id="PF10320">
    <property type="entry name" value="7TM_GPCR_Srsx"/>
    <property type="match status" value="1"/>
</dbReference>
<name>A0ABR1E301_NECAM</name>
<reference evidence="2 3" key="1">
    <citation type="submission" date="2023-08" db="EMBL/GenBank/DDBJ databases">
        <title>A Necator americanus chromosomal reference genome.</title>
        <authorList>
            <person name="Ilik V."/>
            <person name="Petrzelkova K.J."/>
            <person name="Pardy F."/>
            <person name="Fuh T."/>
            <person name="Niatou-Singa F.S."/>
            <person name="Gouil Q."/>
            <person name="Baker L."/>
            <person name="Ritchie M.E."/>
            <person name="Jex A.R."/>
            <person name="Gazzola D."/>
            <person name="Li H."/>
            <person name="Toshio Fujiwara R."/>
            <person name="Zhan B."/>
            <person name="Aroian R.V."/>
            <person name="Pafco B."/>
            <person name="Schwarz E.M."/>
        </authorList>
    </citation>
    <scope>NUCLEOTIDE SEQUENCE [LARGE SCALE GENOMIC DNA]</scope>
    <source>
        <strain evidence="2 3">Aroian</strain>
        <tissue evidence="2">Whole animal</tissue>
    </source>
</reference>
<feature type="transmembrane region" description="Helical" evidence="1">
    <location>
        <begin position="42"/>
        <end position="61"/>
    </location>
</feature>
<dbReference type="SUPFAM" id="SSF81321">
    <property type="entry name" value="Family A G protein-coupled receptor-like"/>
    <property type="match status" value="1"/>
</dbReference>
<accession>A0ABR1E301</accession>
<evidence type="ECO:0000256" key="1">
    <source>
        <dbReference type="SAM" id="Phobius"/>
    </source>
</evidence>
<dbReference type="InterPro" id="IPR019424">
    <property type="entry name" value="7TM_GPCR_Srsx"/>
</dbReference>
<organism evidence="2 3">
    <name type="scientific">Necator americanus</name>
    <name type="common">Human hookworm</name>
    <dbReference type="NCBI Taxonomy" id="51031"/>
    <lineage>
        <taxon>Eukaryota</taxon>
        <taxon>Metazoa</taxon>
        <taxon>Ecdysozoa</taxon>
        <taxon>Nematoda</taxon>
        <taxon>Chromadorea</taxon>
        <taxon>Rhabditida</taxon>
        <taxon>Rhabditina</taxon>
        <taxon>Rhabditomorpha</taxon>
        <taxon>Strongyloidea</taxon>
        <taxon>Ancylostomatidae</taxon>
        <taxon>Bunostominae</taxon>
        <taxon>Necator</taxon>
    </lineage>
</organism>
<keyword evidence="3" id="KW-1185">Reference proteome</keyword>
<keyword evidence="1" id="KW-0472">Membrane</keyword>
<dbReference type="Gene3D" id="1.20.1070.10">
    <property type="entry name" value="Rhodopsin 7-helix transmembrane proteins"/>
    <property type="match status" value="1"/>
</dbReference>
<dbReference type="EMBL" id="JAVFWL010000005">
    <property type="protein sequence ID" value="KAK6757074.1"/>
    <property type="molecule type" value="Genomic_DNA"/>
</dbReference>
<proteinExistence type="predicted"/>